<proteinExistence type="inferred from homology"/>
<gene>
    <name evidence="2" type="ORF">CTEN0397_LOCUS5323</name>
</gene>
<accession>A0A7S1D0H7</accession>
<name>A0A7S1D0H7_CYCTE</name>
<sequence length="181" mass="20968">MKHFFINENIFDAGGDFSITDEFDQIRFRVDAKNNGRSLIRDKMILRDAHGKRLAQLRQVSLFPVSRYQIIQSDRSKGGRHVTARLCAYANLTKHYHFTIRWPTDPDEEPCTVHGDVMGWDFRITQNGHTIASVSHKLSAHNDLYGIRINETDDNEVVKIIGACIIICRIVRDQQIRRTLF</sequence>
<evidence type="ECO:0008006" key="3">
    <source>
        <dbReference type="Google" id="ProtNLM"/>
    </source>
</evidence>
<comment type="similarity">
    <text evidence="1">Belongs to the LOR family.</text>
</comment>
<dbReference type="InterPro" id="IPR038595">
    <property type="entry name" value="LOR_sf"/>
</dbReference>
<dbReference type="InterPro" id="IPR025659">
    <property type="entry name" value="Tubby-like_C"/>
</dbReference>
<evidence type="ECO:0000313" key="2">
    <source>
        <dbReference type="EMBL" id="CAD8934290.1"/>
    </source>
</evidence>
<dbReference type="Pfam" id="PF04525">
    <property type="entry name" value="LOR"/>
    <property type="match status" value="1"/>
</dbReference>
<evidence type="ECO:0000256" key="1">
    <source>
        <dbReference type="ARBA" id="ARBA00005437"/>
    </source>
</evidence>
<dbReference type="EMBL" id="HBFW01008176">
    <property type="protein sequence ID" value="CAD8934290.1"/>
    <property type="molecule type" value="Transcribed_RNA"/>
</dbReference>
<dbReference type="InterPro" id="IPR007612">
    <property type="entry name" value="LOR"/>
</dbReference>
<dbReference type="SUPFAM" id="SSF54518">
    <property type="entry name" value="Tubby C-terminal domain-like"/>
    <property type="match status" value="1"/>
</dbReference>
<reference evidence="2" key="1">
    <citation type="submission" date="2021-01" db="EMBL/GenBank/DDBJ databases">
        <authorList>
            <person name="Corre E."/>
            <person name="Pelletier E."/>
            <person name="Niang G."/>
            <person name="Scheremetjew M."/>
            <person name="Finn R."/>
            <person name="Kale V."/>
            <person name="Holt S."/>
            <person name="Cochrane G."/>
            <person name="Meng A."/>
            <person name="Brown T."/>
            <person name="Cohen L."/>
        </authorList>
    </citation>
    <scope>NUCLEOTIDE SEQUENCE</scope>
    <source>
        <strain evidence="2">ECT3854</strain>
    </source>
</reference>
<protein>
    <recommendedName>
        <fullName evidence="3">Tubby C-terminal domain-containing protein</fullName>
    </recommendedName>
</protein>
<dbReference type="Gene3D" id="2.40.160.200">
    <property type="entry name" value="LURP1-related"/>
    <property type="match status" value="1"/>
</dbReference>
<organism evidence="2">
    <name type="scientific">Cyclophora tenuis</name>
    <name type="common">Marine diatom</name>
    <dbReference type="NCBI Taxonomy" id="216820"/>
    <lineage>
        <taxon>Eukaryota</taxon>
        <taxon>Sar</taxon>
        <taxon>Stramenopiles</taxon>
        <taxon>Ochrophyta</taxon>
        <taxon>Bacillariophyta</taxon>
        <taxon>Fragilariophyceae</taxon>
        <taxon>Fragilariophycidae</taxon>
        <taxon>Cyclophorales</taxon>
        <taxon>Cyclophoraceae</taxon>
        <taxon>Cyclophora</taxon>
    </lineage>
</organism>
<dbReference type="AlphaFoldDB" id="A0A7S1D0H7"/>